<reference evidence="1" key="1">
    <citation type="journal article" date="2014" name="Science">
        <title>Structural and functional partitioning of bread wheat chromosome 3B.</title>
        <authorList>
            <person name="Choulet F."/>
            <person name="Alberti A."/>
            <person name="Theil S."/>
            <person name="Glover N."/>
            <person name="Barbe V."/>
            <person name="Daron J."/>
            <person name="Pingault L."/>
            <person name="Sourdille P."/>
            <person name="Couloux A."/>
            <person name="Paux E."/>
            <person name="Leroy P."/>
            <person name="Mangenot S."/>
            <person name="Guilhot N."/>
            <person name="Le Gouis J."/>
            <person name="Balfourier F."/>
            <person name="Alaux M."/>
            <person name="Jamilloux V."/>
            <person name="Poulain J."/>
            <person name="Durand C."/>
            <person name="Bellec A."/>
            <person name="Gaspin C."/>
            <person name="Safar J."/>
            <person name="Dolezel J."/>
            <person name="Rogers J."/>
            <person name="Vandepoele K."/>
            <person name="Aury J.M."/>
            <person name="Mayer K."/>
            <person name="Berges H."/>
            <person name="Quesneville H."/>
            <person name="Wincker P."/>
            <person name="Feuillet C."/>
        </authorList>
    </citation>
    <scope>NUCLEOTIDE SEQUENCE</scope>
</reference>
<sequence length="169" mass="18900">MVYSISSYEERKSCCRKGDGAIRCSSSASPEIAGIRSCVGIVTIRAGMSERCGQIMRIRLLYGTKQCDRWANSVRTDATESCGPFWAVDQDVRENLSRRFPLRPHALTRAMQQIPDGFSKESRRHRRPPGAQLLCPTSWLGCEGGGMAVHRRLLVHVHEVEAAGYGFRE</sequence>
<evidence type="ECO:0000313" key="1">
    <source>
        <dbReference type="EMBL" id="CDM84154.1"/>
    </source>
</evidence>
<proteinExistence type="predicted"/>
<dbReference type="AlphaFoldDB" id="A0A077S2Y4"/>
<accession>A0A077S2Y4</accession>
<protein>
    <submittedName>
        <fullName evidence="1">Uncharacterized protein</fullName>
    </submittedName>
</protein>
<dbReference type="EMBL" id="HG670306">
    <property type="protein sequence ID" value="CDM84154.1"/>
    <property type="molecule type" value="Genomic_DNA"/>
</dbReference>
<dbReference type="HOGENOM" id="CLU_1581342_0_0_1"/>
<organism evidence="1">
    <name type="scientific">Triticum aestivum</name>
    <name type="common">Wheat</name>
    <dbReference type="NCBI Taxonomy" id="4565"/>
    <lineage>
        <taxon>Eukaryota</taxon>
        <taxon>Viridiplantae</taxon>
        <taxon>Streptophyta</taxon>
        <taxon>Embryophyta</taxon>
        <taxon>Tracheophyta</taxon>
        <taxon>Spermatophyta</taxon>
        <taxon>Magnoliopsida</taxon>
        <taxon>Liliopsida</taxon>
        <taxon>Poales</taxon>
        <taxon>Poaceae</taxon>
        <taxon>BOP clade</taxon>
        <taxon>Pooideae</taxon>
        <taxon>Triticodae</taxon>
        <taxon>Triticeae</taxon>
        <taxon>Triticinae</taxon>
        <taxon>Triticum</taxon>
    </lineage>
</organism>
<gene>
    <name evidence="1" type="ORF">TRAES_3BF016200020CFD_c1</name>
</gene>
<name>A0A077S2Y4_WHEAT</name>